<dbReference type="Pfam" id="PF05697">
    <property type="entry name" value="Trigger_N"/>
    <property type="match status" value="1"/>
</dbReference>
<dbReference type="Gene3D" id="3.10.50.40">
    <property type="match status" value="1"/>
</dbReference>
<comment type="domain">
    <text evidence="10">Consists of 3 domains; the N-terminus binds the ribosome, the middle domain has PPIase activity, while the C-terminus has intrinsic chaperone activity on its own.</text>
</comment>
<comment type="subcellular location">
    <subcellularLocation>
        <location evidence="10">Cytoplasm</location>
    </subcellularLocation>
    <text evidence="10">About half TF is bound to the ribosome near the polypeptide exit tunnel while the other half is free in the cytoplasm.</text>
</comment>
<keyword evidence="7 10" id="KW-0413">Isomerase</keyword>
<evidence type="ECO:0000256" key="1">
    <source>
        <dbReference type="ARBA" id="ARBA00000971"/>
    </source>
</evidence>
<evidence type="ECO:0000256" key="10">
    <source>
        <dbReference type="HAMAP-Rule" id="MF_00303"/>
    </source>
</evidence>
<dbReference type="InterPro" id="IPR027304">
    <property type="entry name" value="Trigger_fact/SurA_dom_sf"/>
</dbReference>
<dbReference type="InterPro" id="IPR046357">
    <property type="entry name" value="PPIase_dom_sf"/>
</dbReference>
<dbReference type="HAMAP" id="MF_00303">
    <property type="entry name" value="Trigger_factor_Tig"/>
    <property type="match status" value="1"/>
</dbReference>
<comment type="catalytic activity">
    <reaction evidence="1 10 11">
        <text>[protein]-peptidylproline (omega=180) = [protein]-peptidylproline (omega=0)</text>
        <dbReference type="Rhea" id="RHEA:16237"/>
        <dbReference type="Rhea" id="RHEA-COMP:10747"/>
        <dbReference type="Rhea" id="RHEA-COMP:10748"/>
        <dbReference type="ChEBI" id="CHEBI:83833"/>
        <dbReference type="ChEBI" id="CHEBI:83834"/>
        <dbReference type="EC" id="5.2.1.8"/>
    </reaction>
</comment>
<evidence type="ECO:0000259" key="13">
    <source>
        <dbReference type="PROSITE" id="PS50059"/>
    </source>
</evidence>
<keyword evidence="10 12" id="KW-0132">Cell division</keyword>
<keyword evidence="5 10" id="KW-0697">Rotamase</keyword>
<evidence type="ECO:0000256" key="5">
    <source>
        <dbReference type="ARBA" id="ARBA00023110"/>
    </source>
</evidence>
<dbReference type="PROSITE" id="PS50059">
    <property type="entry name" value="FKBP_PPIASE"/>
    <property type="match status" value="1"/>
</dbReference>
<feature type="domain" description="PPIase FKBP-type" evidence="13">
    <location>
        <begin position="164"/>
        <end position="226"/>
    </location>
</feature>
<reference evidence="14 15" key="1">
    <citation type="submission" date="2022-11" db="EMBL/GenBank/DDBJ databases">
        <title>Genome sequencing of Acetobacter type strain.</title>
        <authorList>
            <person name="Heo J."/>
            <person name="Lee D."/>
            <person name="Han B.-H."/>
            <person name="Hong S.-B."/>
            <person name="Kwon S.-W."/>
        </authorList>
    </citation>
    <scope>NUCLEOTIDE SEQUENCE [LARGE SCALE GENOMIC DNA]</scope>
    <source>
        <strain evidence="14 15">KACC 21253</strain>
    </source>
</reference>
<evidence type="ECO:0000256" key="7">
    <source>
        <dbReference type="ARBA" id="ARBA00023235"/>
    </source>
</evidence>
<dbReference type="PANTHER" id="PTHR30560">
    <property type="entry name" value="TRIGGER FACTOR CHAPERONE AND PEPTIDYL-PROLYL CIS/TRANS ISOMERASE"/>
    <property type="match status" value="1"/>
</dbReference>
<comment type="function">
    <text evidence="8 10">Involved in protein export. Acts as a chaperone by maintaining the newly synthesized protein in an open conformation. Functions as a peptidyl-prolyl cis-trans isomerase.</text>
</comment>
<sequence length="443" mass="48840">MQVTETLSEGLKRGFTVTIPAADIAAKQDARLKEVAGNLKLPGFRPGKVPLTLAKQRYGEAVRSEVLEQVVSDTLKTVFEERGLRPSGQPKVDLVSGQEAGQDVSFTVEAEILPEIADPDLSGVELTRLKAAVSDKAVDDVLNDIAKNQRSFEVIEEDRPAETGDVVTVDFEGKDNGVPFEGGTAQDVNVEIGGQGFIPGFAEQIAGIKAGEEKVITVTFPADYGAAELAGKEVTFDIKAKALKKPVAAALDDELAKKVGLGSLEELRSMVRQQLEGEYDRVSRLRIKRDLLDVLAEKADFSAPESMIDAEFEQIWQRVEADKKAGQLDDEDKEKDEDTLRADYRKIAERRVKLGLWLAEIGRRNTISITQEEMNRALQAEMARYPGQEQQVLQFFQSNPQAIETIRGPIFENKVIDYLLELAKVEDKEVSPEELAENPEASI</sequence>
<keyword evidence="15" id="KW-1185">Reference proteome</keyword>
<evidence type="ECO:0000256" key="8">
    <source>
        <dbReference type="ARBA" id="ARBA00024849"/>
    </source>
</evidence>
<dbReference type="Gene3D" id="3.30.70.1050">
    <property type="entry name" value="Trigger factor ribosome-binding domain"/>
    <property type="match status" value="1"/>
</dbReference>
<dbReference type="InterPro" id="IPR001179">
    <property type="entry name" value="PPIase_FKBP_dom"/>
</dbReference>
<evidence type="ECO:0000256" key="12">
    <source>
        <dbReference type="RuleBase" id="RU003914"/>
    </source>
</evidence>
<dbReference type="SUPFAM" id="SSF54534">
    <property type="entry name" value="FKBP-like"/>
    <property type="match status" value="1"/>
</dbReference>
<comment type="similarity">
    <text evidence="2 10 12">Belongs to the FKBP-type PPIase family. Tig subfamily.</text>
</comment>
<keyword evidence="6 10" id="KW-0143">Chaperone</keyword>
<dbReference type="Gene3D" id="1.10.3120.10">
    <property type="entry name" value="Trigger factor, C-terminal domain"/>
    <property type="match status" value="1"/>
</dbReference>
<evidence type="ECO:0000256" key="2">
    <source>
        <dbReference type="ARBA" id="ARBA00005464"/>
    </source>
</evidence>
<dbReference type="EMBL" id="JAPIUZ010000001">
    <property type="protein sequence ID" value="MCX2562396.1"/>
    <property type="molecule type" value="Genomic_DNA"/>
</dbReference>
<protein>
    <recommendedName>
        <fullName evidence="4 10">Trigger factor</fullName>
        <shortName evidence="10">TF</shortName>
        <ecNumber evidence="3 10">5.2.1.8</ecNumber>
    </recommendedName>
    <alternativeName>
        <fullName evidence="9 10">PPIase</fullName>
    </alternativeName>
</protein>
<dbReference type="Pfam" id="PF05698">
    <property type="entry name" value="Trigger_C"/>
    <property type="match status" value="1"/>
</dbReference>
<dbReference type="InterPro" id="IPR008880">
    <property type="entry name" value="Trigger_fac_C"/>
</dbReference>
<dbReference type="SUPFAM" id="SSF102735">
    <property type="entry name" value="Trigger factor ribosome-binding domain"/>
    <property type="match status" value="1"/>
</dbReference>
<evidence type="ECO:0000313" key="15">
    <source>
        <dbReference type="Proteomes" id="UP001301152"/>
    </source>
</evidence>
<dbReference type="PANTHER" id="PTHR30560:SF3">
    <property type="entry name" value="TRIGGER FACTOR-LIKE PROTEIN TIG, CHLOROPLASTIC"/>
    <property type="match status" value="1"/>
</dbReference>
<dbReference type="NCBIfam" id="TIGR00115">
    <property type="entry name" value="tig"/>
    <property type="match status" value="1"/>
</dbReference>
<evidence type="ECO:0000256" key="4">
    <source>
        <dbReference type="ARBA" id="ARBA00016902"/>
    </source>
</evidence>
<dbReference type="InterPro" id="IPR037041">
    <property type="entry name" value="Trigger_fac_C_sf"/>
</dbReference>
<evidence type="ECO:0000313" key="14">
    <source>
        <dbReference type="EMBL" id="MCX2562396.1"/>
    </source>
</evidence>
<dbReference type="InterPro" id="IPR005215">
    <property type="entry name" value="Trig_fac"/>
</dbReference>
<dbReference type="RefSeq" id="WP_086636410.1">
    <property type="nucleotide sequence ID" value="NZ_JAERKX010000001.1"/>
</dbReference>
<keyword evidence="10 12" id="KW-0131">Cell cycle</keyword>
<evidence type="ECO:0000256" key="3">
    <source>
        <dbReference type="ARBA" id="ARBA00013194"/>
    </source>
</evidence>
<accession>A0ABT3QAX2</accession>
<dbReference type="Pfam" id="PF00254">
    <property type="entry name" value="FKBP_C"/>
    <property type="match status" value="1"/>
</dbReference>
<dbReference type="SUPFAM" id="SSF109998">
    <property type="entry name" value="Triger factor/SurA peptide-binding domain-like"/>
    <property type="match status" value="1"/>
</dbReference>
<organism evidence="14 15">
    <name type="scientific">Acetobacter thailandicus</name>
    <dbReference type="NCBI Taxonomy" id="1502842"/>
    <lineage>
        <taxon>Bacteria</taxon>
        <taxon>Pseudomonadati</taxon>
        <taxon>Pseudomonadota</taxon>
        <taxon>Alphaproteobacteria</taxon>
        <taxon>Acetobacterales</taxon>
        <taxon>Acetobacteraceae</taxon>
        <taxon>Acetobacter</taxon>
    </lineage>
</organism>
<dbReference type="PIRSF" id="PIRSF003095">
    <property type="entry name" value="Trigger_factor"/>
    <property type="match status" value="1"/>
</dbReference>
<dbReference type="GO" id="GO:0003755">
    <property type="term" value="F:peptidyl-prolyl cis-trans isomerase activity"/>
    <property type="evidence" value="ECO:0007669"/>
    <property type="project" value="UniProtKB-EC"/>
</dbReference>
<evidence type="ECO:0000256" key="9">
    <source>
        <dbReference type="ARBA" id="ARBA00029986"/>
    </source>
</evidence>
<name>A0ABT3QAX2_9PROT</name>
<comment type="caution">
    <text evidence="14">The sequence shown here is derived from an EMBL/GenBank/DDBJ whole genome shotgun (WGS) entry which is preliminary data.</text>
</comment>
<dbReference type="Proteomes" id="UP001301152">
    <property type="component" value="Unassembled WGS sequence"/>
</dbReference>
<dbReference type="InterPro" id="IPR008881">
    <property type="entry name" value="Trigger_fac_ribosome-bd_bac"/>
</dbReference>
<proteinExistence type="inferred from homology"/>
<keyword evidence="10" id="KW-0963">Cytoplasm</keyword>
<dbReference type="InterPro" id="IPR036611">
    <property type="entry name" value="Trigger_fac_ribosome-bd_sf"/>
</dbReference>
<evidence type="ECO:0000256" key="11">
    <source>
        <dbReference type="PROSITE-ProRule" id="PRU00277"/>
    </source>
</evidence>
<evidence type="ECO:0000256" key="6">
    <source>
        <dbReference type="ARBA" id="ARBA00023186"/>
    </source>
</evidence>
<gene>
    <name evidence="10 14" type="primary">tig</name>
    <name evidence="14" type="ORF">OQ497_00210</name>
</gene>
<dbReference type="EC" id="5.2.1.8" evidence="3 10"/>